<gene>
    <name evidence="2" type="ORF">VSDG_10064</name>
</gene>
<evidence type="ECO:0000256" key="1">
    <source>
        <dbReference type="SAM" id="MobiDB-lite"/>
    </source>
</evidence>
<reference evidence="2 3" key="1">
    <citation type="submission" date="2015-09" db="EMBL/GenBank/DDBJ databases">
        <title>Host preference determinants of Valsa canker pathogens revealed by comparative genomics.</title>
        <authorList>
            <person name="Yin Z."/>
            <person name="Huang L."/>
        </authorList>
    </citation>
    <scope>NUCLEOTIDE SEQUENCE [LARGE SCALE GENOMIC DNA]</scope>
    <source>
        <strain evidence="2 3">YSFL</strain>
    </source>
</reference>
<proteinExistence type="predicted"/>
<dbReference type="Proteomes" id="UP000284375">
    <property type="component" value="Unassembled WGS sequence"/>
</dbReference>
<accession>A0A423V866</accession>
<feature type="compositionally biased region" description="Gly residues" evidence="1">
    <location>
        <begin position="191"/>
        <end position="208"/>
    </location>
</feature>
<protein>
    <submittedName>
        <fullName evidence="2">Uncharacterized protein</fullName>
    </submittedName>
</protein>
<keyword evidence="3" id="KW-1185">Reference proteome</keyword>
<dbReference type="AlphaFoldDB" id="A0A423V866"/>
<dbReference type="EMBL" id="LJZO01000098">
    <property type="protein sequence ID" value="ROV87015.1"/>
    <property type="molecule type" value="Genomic_DNA"/>
</dbReference>
<dbReference type="OrthoDB" id="5409271at2759"/>
<organism evidence="2 3">
    <name type="scientific">Cytospora chrysosperma</name>
    <name type="common">Cytospora canker fungus</name>
    <name type="synonym">Sphaeria chrysosperma</name>
    <dbReference type="NCBI Taxonomy" id="252740"/>
    <lineage>
        <taxon>Eukaryota</taxon>
        <taxon>Fungi</taxon>
        <taxon>Dikarya</taxon>
        <taxon>Ascomycota</taxon>
        <taxon>Pezizomycotina</taxon>
        <taxon>Sordariomycetes</taxon>
        <taxon>Sordariomycetidae</taxon>
        <taxon>Diaporthales</taxon>
        <taxon>Cytosporaceae</taxon>
        <taxon>Cytospora</taxon>
    </lineage>
</organism>
<evidence type="ECO:0000313" key="3">
    <source>
        <dbReference type="Proteomes" id="UP000284375"/>
    </source>
</evidence>
<feature type="region of interest" description="Disordered" evidence="1">
    <location>
        <begin position="1"/>
        <end position="41"/>
    </location>
</feature>
<name>A0A423V866_CYTCH</name>
<comment type="caution">
    <text evidence="2">The sequence shown here is derived from an EMBL/GenBank/DDBJ whole genome shotgun (WGS) entry which is preliminary data.</text>
</comment>
<feature type="region of interest" description="Disordered" evidence="1">
    <location>
        <begin position="188"/>
        <end position="236"/>
    </location>
</feature>
<evidence type="ECO:0000313" key="2">
    <source>
        <dbReference type="EMBL" id="ROV87015.1"/>
    </source>
</evidence>
<sequence>MSGQALSMAQPPHHPPPTGALTDVPKGSSHGPPTPPPAYYPSTLHLRQQQMMRRVATNPPYPVSEADFARLRAQHASAMLNRLQDEDEDVDMDDGDDGRSPIDLRVSTALHIQGDNNAVLVGATPVDHARAVAQAVMSAIRQCSDVTGGIPMIDEEGRPRPFNIAVDAGVSVEGSGNLLGNEEHIKRFLGSGDGGGSGSGSGGGGGGGGKRKRDDGDGRDGREGHRRWRLTRRSSV</sequence>
<feature type="compositionally biased region" description="Basic and acidic residues" evidence="1">
    <location>
        <begin position="212"/>
        <end position="223"/>
    </location>
</feature>
<feature type="compositionally biased region" description="Basic residues" evidence="1">
    <location>
        <begin position="224"/>
        <end position="236"/>
    </location>
</feature>